<reference evidence="1 2" key="1">
    <citation type="journal article" date="2019" name="Genome Biol. Evol.">
        <title>Insights into the evolution of the New World diploid cottons (Gossypium, subgenus Houzingenia) based on genome sequencing.</title>
        <authorList>
            <person name="Grover C.E."/>
            <person name="Arick M.A. 2nd"/>
            <person name="Thrash A."/>
            <person name="Conover J.L."/>
            <person name="Sanders W.S."/>
            <person name="Peterson D.G."/>
            <person name="Frelichowski J.E."/>
            <person name="Scheffler J.A."/>
            <person name="Scheffler B.E."/>
            <person name="Wendel J.F."/>
        </authorList>
    </citation>
    <scope>NUCLEOTIDE SEQUENCE [LARGE SCALE GENOMIC DNA]</scope>
    <source>
        <strain evidence="1">8</strain>
        <tissue evidence="1">Leaf</tissue>
    </source>
</reference>
<comment type="caution">
    <text evidence="1">The sequence shown here is derived from an EMBL/GenBank/DDBJ whole genome shotgun (WGS) entry which is preliminary data.</text>
</comment>
<protein>
    <submittedName>
        <fullName evidence="1">Uncharacterized protein</fullName>
    </submittedName>
</protein>
<feature type="non-terminal residue" evidence="1">
    <location>
        <position position="35"/>
    </location>
</feature>
<dbReference type="Proteomes" id="UP000593578">
    <property type="component" value="Unassembled WGS sequence"/>
</dbReference>
<accession>A0A7J8PN42</accession>
<feature type="non-terminal residue" evidence="1">
    <location>
        <position position="1"/>
    </location>
</feature>
<proteinExistence type="predicted"/>
<sequence length="35" mass="4142">WKKLRWRFNPSLLKTKGDLIRESVPSFVGLSPEKK</sequence>
<evidence type="ECO:0000313" key="1">
    <source>
        <dbReference type="EMBL" id="MBA0590721.1"/>
    </source>
</evidence>
<dbReference type="EMBL" id="JABEZZ010000007">
    <property type="protein sequence ID" value="MBA0590721.1"/>
    <property type="molecule type" value="Genomic_DNA"/>
</dbReference>
<evidence type="ECO:0000313" key="2">
    <source>
        <dbReference type="Proteomes" id="UP000593578"/>
    </source>
</evidence>
<organism evidence="1 2">
    <name type="scientific">Gossypium raimondii</name>
    <name type="common">Peruvian cotton</name>
    <name type="synonym">Gossypium klotzschianum subsp. raimondii</name>
    <dbReference type="NCBI Taxonomy" id="29730"/>
    <lineage>
        <taxon>Eukaryota</taxon>
        <taxon>Viridiplantae</taxon>
        <taxon>Streptophyta</taxon>
        <taxon>Embryophyta</taxon>
        <taxon>Tracheophyta</taxon>
        <taxon>Spermatophyta</taxon>
        <taxon>Magnoliopsida</taxon>
        <taxon>eudicotyledons</taxon>
        <taxon>Gunneridae</taxon>
        <taxon>Pentapetalae</taxon>
        <taxon>rosids</taxon>
        <taxon>malvids</taxon>
        <taxon>Malvales</taxon>
        <taxon>Malvaceae</taxon>
        <taxon>Malvoideae</taxon>
        <taxon>Gossypium</taxon>
    </lineage>
</organism>
<name>A0A7J8PN42_GOSRA</name>
<gene>
    <name evidence="1" type="ORF">Gorai_019415</name>
</gene>
<dbReference type="AlphaFoldDB" id="A0A7J8PN42"/>